<dbReference type="Gene3D" id="3.20.20.370">
    <property type="entry name" value="Glycoside hydrolase/deacetylase"/>
    <property type="match status" value="1"/>
</dbReference>
<evidence type="ECO:0000313" key="5">
    <source>
        <dbReference type="EMBL" id="ADV66330.1"/>
    </source>
</evidence>
<dbReference type="RefSeq" id="WP_013555835.1">
    <property type="nucleotide sequence ID" value="NC_014958.1"/>
</dbReference>
<dbReference type="InterPro" id="IPR002509">
    <property type="entry name" value="NODB_dom"/>
</dbReference>
<evidence type="ECO:0000259" key="4">
    <source>
        <dbReference type="PROSITE" id="PS51677"/>
    </source>
</evidence>
<dbReference type="Pfam" id="PF01522">
    <property type="entry name" value="Polysacc_deac_1"/>
    <property type="match status" value="1"/>
</dbReference>
<keyword evidence="6" id="KW-1185">Reference proteome</keyword>
<dbReference type="PANTHER" id="PTHR10587">
    <property type="entry name" value="GLYCOSYL TRANSFERASE-RELATED"/>
    <property type="match status" value="1"/>
</dbReference>
<accession>E8U5J1</accession>
<organism evidence="5 6">
    <name type="scientific">Deinococcus maricopensis (strain DSM 21211 / LMG 22137 / NRRL B-23946 / LB-34)</name>
    <dbReference type="NCBI Taxonomy" id="709986"/>
    <lineage>
        <taxon>Bacteria</taxon>
        <taxon>Thermotogati</taxon>
        <taxon>Deinococcota</taxon>
        <taxon>Deinococci</taxon>
        <taxon>Deinococcales</taxon>
        <taxon>Deinococcaceae</taxon>
        <taxon>Deinococcus</taxon>
    </lineage>
</organism>
<dbReference type="GO" id="GO:0016810">
    <property type="term" value="F:hydrolase activity, acting on carbon-nitrogen (but not peptide) bonds"/>
    <property type="evidence" value="ECO:0007669"/>
    <property type="project" value="InterPro"/>
</dbReference>
<gene>
    <name evidence="5" type="ordered locus">Deima_0673</name>
</gene>
<feature type="signal peptide" evidence="3">
    <location>
        <begin position="1"/>
        <end position="20"/>
    </location>
</feature>
<keyword evidence="3" id="KW-0732">Signal</keyword>
<dbReference type="SUPFAM" id="SSF88713">
    <property type="entry name" value="Glycoside hydrolase/deacetylase"/>
    <property type="match status" value="1"/>
</dbReference>
<feature type="domain" description="NodB homology" evidence="4">
    <location>
        <begin position="207"/>
        <end position="383"/>
    </location>
</feature>
<keyword evidence="1" id="KW-0479">Metal-binding</keyword>
<reference evidence="6" key="2">
    <citation type="submission" date="2011-01" db="EMBL/GenBank/DDBJ databases">
        <title>The complete genome of Deinococcus maricopensis DSM 21211.</title>
        <authorList>
            <consortium name="US DOE Joint Genome Institute (JGI-PGF)"/>
            <person name="Lucas S."/>
            <person name="Copeland A."/>
            <person name="Lapidus A."/>
            <person name="Goodwin L."/>
            <person name="Pitluck S."/>
            <person name="Kyrpides N."/>
            <person name="Mavromatis K."/>
            <person name="Pagani I."/>
            <person name="Ivanova N."/>
            <person name="Ovchinnikova G."/>
            <person name="Zeytun A."/>
            <person name="Detter J.C."/>
            <person name="Han C."/>
            <person name="Land M."/>
            <person name="Hauser L."/>
            <person name="Markowitz V."/>
            <person name="Cheng J.-F."/>
            <person name="Hugenholtz P."/>
            <person name="Woyke T."/>
            <person name="Wu D."/>
            <person name="Pukall R."/>
            <person name="Gehrich-Schroeter G."/>
            <person name="Brambilla E."/>
            <person name="Klenk H.-P."/>
            <person name="Eisen J.A."/>
        </authorList>
    </citation>
    <scope>NUCLEOTIDE SEQUENCE [LARGE SCALE GENOMIC DNA]</scope>
    <source>
        <strain evidence="6">DSM 21211 / LMG 22137 / NRRL B-23946 / LB-34</strain>
    </source>
</reference>
<sequence length="399" mass="43437" precursor="true">MKFRTFALTLLMLTAPAAPAVPTTPGQVQPVAPGTRAETALPQLHLTPPIPQVAHIEYASNGHLTVAHALLLLQPDEQARARTLAAETARRALQALPTLSEVDVSVYHRSTYAGPGGPLPLFTASVPRARLQDFARYATNAGPYERAWTNPRPDAPGGSVWPARPRPPEALATRTRALAAYGANRFAARLLGGDRDGLIYWGNTGQPLAALTFDDAPHPLYAPLVLDALRRAGVRATFFCIGRNAEAYPYFVRDMVAQGHEVANHTYHHVRLPDLPAAQVREELLRTNAVLQGITGRPVRYFRPPGGRFTPQVLDAARDAGLVTAFWTNDPADFANHGDTVLLGRLDRLRGDGIALLHDNAPAALRILPEFLQRMNARRLRLVSLGELAGTFRPVVARK</sequence>
<evidence type="ECO:0000256" key="2">
    <source>
        <dbReference type="ARBA" id="ARBA00022801"/>
    </source>
</evidence>
<protein>
    <submittedName>
        <fullName evidence="5">Polysaccharide deacetylase</fullName>
    </submittedName>
</protein>
<dbReference type="PROSITE" id="PS51677">
    <property type="entry name" value="NODB"/>
    <property type="match status" value="1"/>
</dbReference>
<evidence type="ECO:0000313" key="6">
    <source>
        <dbReference type="Proteomes" id="UP000008635"/>
    </source>
</evidence>
<name>E8U5J1_DEIML</name>
<dbReference type="GO" id="GO:0016020">
    <property type="term" value="C:membrane"/>
    <property type="evidence" value="ECO:0007669"/>
    <property type="project" value="TreeGrafter"/>
</dbReference>
<reference evidence="5 6" key="1">
    <citation type="journal article" date="2011" name="Stand. Genomic Sci.">
        <title>Complete genome sequence of Deinococcus maricopensis type strain (LB-34).</title>
        <authorList>
            <person name="Pukall R."/>
            <person name="Zeytun A."/>
            <person name="Lucas S."/>
            <person name="Lapidus A."/>
            <person name="Hammon N."/>
            <person name="Deshpande S."/>
            <person name="Nolan M."/>
            <person name="Cheng J.F."/>
            <person name="Pitluck S."/>
            <person name="Liolios K."/>
            <person name="Pagani I."/>
            <person name="Mikhailova N."/>
            <person name="Ivanova N."/>
            <person name="Mavromatis K."/>
            <person name="Pati A."/>
            <person name="Tapia R."/>
            <person name="Han C."/>
            <person name="Goodwin L."/>
            <person name="Chen A."/>
            <person name="Palaniappan K."/>
            <person name="Land M."/>
            <person name="Hauser L."/>
            <person name="Chang Y.J."/>
            <person name="Jeffries C.D."/>
            <person name="Brambilla E.M."/>
            <person name="Rohde M."/>
            <person name="Goker M."/>
            <person name="Detter J.C."/>
            <person name="Woyke T."/>
            <person name="Bristow J."/>
            <person name="Eisen J.A."/>
            <person name="Markowitz V."/>
            <person name="Hugenholtz P."/>
            <person name="Kyrpides N.C."/>
            <person name="Klenk H.P."/>
        </authorList>
    </citation>
    <scope>NUCLEOTIDE SEQUENCE [LARGE SCALE GENOMIC DNA]</scope>
    <source>
        <strain evidence="6">DSM 21211 / LMG 22137 / NRRL B-23946 / LB-34</strain>
    </source>
</reference>
<keyword evidence="2" id="KW-0378">Hydrolase</keyword>
<feature type="chain" id="PRO_5003232385" evidence="3">
    <location>
        <begin position="21"/>
        <end position="399"/>
    </location>
</feature>
<dbReference type="GO" id="GO:0005975">
    <property type="term" value="P:carbohydrate metabolic process"/>
    <property type="evidence" value="ECO:0007669"/>
    <property type="project" value="InterPro"/>
</dbReference>
<dbReference type="GO" id="GO:0046872">
    <property type="term" value="F:metal ion binding"/>
    <property type="evidence" value="ECO:0007669"/>
    <property type="project" value="UniProtKB-KW"/>
</dbReference>
<dbReference type="CDD" id="cd10917">
    <property type="entry name" value="CE4_NodB_like_6s_7s"/>
    <property type="match status" value="1"/>
</dbReference>
<dbReference type="InterPro" id="IPR011330">
    <property type="entry name" value="Glyco_hydro/deAcase_b/a-brl"/>
</dbReference>
<dbReference type="HOGENOM" id="CLU_680986_0_0_0"/>
<dbReference type="InterPro" id="IPR050248">
    <property type="entry name" value="Polysacc_deacetylase_ArnD"/>
</dbReference>
<dbReference type="Proteomes" id="UP000008635">
    <property type="component" value="Chromosome"/>
</dbReference>
<proteinExistence type="predicted"/>
<dbReference type="STRING" id="709986.Deima_0673"/>
<dbReference type="EMBL" id="CP002454">
    <property type="protein sequence ID" value="ADV66330.1"/>
    <property type="molecule type" value="Genomic_DNA"/>
</dbReference>
<dbReference type="eggNOG" id="COG0726">
    <property type="taxonomic scope" value="Bacteria"/>
</dbReference>
<evidence type="ECO:0000256" key="1">
    <source>
        <dbReference type="ARBA" id="ARBA00022723"/>
    </source>
</evidence>
<dbReference type="KEGG" id="dmr:Deima_0673"/>
<evidence type="ECO:0000256" key="3">
    <source>
        <dbReference type="SAM" id="SignalP"/>
    </source>
</evidence>
<dbReference type="PANTHER" id="PTHR10587:SF133">
    <property type="entry name" value="CHITIN DEACETYLASE 1-RELATED"/>
    <property type="match status" value="1"/>
</dbReference>
<dbReference type="AlphaFoldDB" id="E8U5J1"/>